<dbReference type="HOGENOM" id="CLU_526430_0_0_6"/>
<comment type="caution">
    <text evidence="2">The sequence shown here is derived from an EMBL/GenBank/DDBJ whole genome shotgun (WGS) entry which is preliminary data.</text>
</comment>
<proteinExistence type="predicted"/>
<gene>
    <name evidence="2" type="ORF">F965_00103</name>
</gene>
<dbReference type="EMBL" id="APPI01000003">
    <property type="protein sequence ID" value="ENV14757.1"/>
    <property type="molecule type" value="Genomic_DNA"/>
</dbReference>
<accession>N8WRL3</accession>
<feature type="region of interest" description="Disordered" evidence="1">
    <location>
        <begin position="500"/>
        <end position="519"/>
    </location>
</feature>
<organism evidence="2 3">
    <name type="scientific">Acinetobacter schindleri NIPH 900</name>
    <dbReference type="NCBI Taxonomy" id="1217675"/>
    <lineage>
        <taxon>Bacteria</taxon>
        <taxon>Pseudomonadati</taxon>
        <taxon>Pseudomonadota</taxon>
        <taxon>Gammaproteobacteria</taxon>
        <taxon>Moraxellales</taxon>
        <taxon>Moraxellaceae</taxon>
        <taxon>Acinetobacter</taxon>
    </lineage>
</organism>
<name>N8WRL3_9GAMM</name>
<dbReference type="Proteomes" id="UP000018438">
    <property type="component" value="Unassembled WGS sequence"/>
</dbReference>
<reference evidence="2 3" key="1">
    <citation type="submission" date="2013-02" db="EMBL/GenBank/DDBJ databases">
        <title>The Genome Sequence of Acinetobacter schindleri NIPH 900.</title>
        <authorList>
            <consortium name="The Broad Institute Genome Sequencing Platform"/>
            <consortium name="The Broad Institute Genome Sequencing Center for Infectious Disease"/>
            <person name="Cerqueira G."/>
            <person name="Feldgarden M."/>
            <person name="Courvalin P."/>
            <person name="Perichon B."/>
            <person name="Grillot-Courvalin C."/>
            <person name="Clermont D."/>
            <person name="Rocha E."/>
            <person name="Yoon E.-J."/>
            <person name="Nemec A."/>
            <person name="Walker B."/>
            <person name="Young S.K."/>
            <person name="Zeng Q."/>
            <person name="Gargeya S."/>
            <person name="Fitzgerald M."/>
            <person name="Haas B."/>
            <person name="Abouelleil A."/>
            <person name="Alvarado L."/>
            <person name="Arachchi H.M."/>
            <person name="Berlin A.M."/>
            <person name="Chapman S.B."/>
            <person name="Dewar J."/>
            <person name="Goldberg J."/>
            <person name="Griggs A."/>
            <person name="Gujja S."/>
            <person name="Hansen M."/>
            <person name="Howarth C."/>
            <person name="Imamovic A."/>
            <person name="Larimer J."/>
            <person name="McCowan C."/>
            <person name="Murphy C."/>
            <person name="Neiman D."/>
            <person name="Pearson M."/>
            <person name="Priest M."/>
            <person name="Roberts A."/>
            <person name="Saif S."/>
            <person name="Shea T."/>
            <person name="Sisk P."/>
            <person name="Sykes S."/>
            <person name="Wortman J."/>
            <person name="Nusbaum C."/>
            <person name="Birren B."/>
        </authorList>
    </citation>
    <scope>NUCLEOTIDE SEQUENCE [LARGE SCALE GENOMIC DNA]</scope>
    <source>
        <strain evidence="2 3">NIPH 900</strain>
    </source>
</reference>
<keyword evidence="3" id="KW-1185">Reference proteome</keyword>
<dbReference type="RefSeq" id="WP_004811546.1">
    <property type="nucleotide sequence ID" value="NZ_KB849446.1"/>
</dbReference>
<evidence type="ECO:0008006" key="4">
    <source>
        <dbReference type="Google" id="ProtNLM"/>
    </source>
</evidence>
<evidence type="ECO:0000256" key="1">
    <source>
        <dbReference type="SAM" id="MobiDB-lite"/>
    </source>
</evidence>
<feature type="compositionally biased region" description="Basic and acidic residues" evidence="1">
    <location>
        <begin position="501"/>
        <end position="519"/>
    </location>
</feature>
<dbReference type="AlphaFoldDB" id="N8WRL3"/>
<dbReference type="PATRIC" id="fig|1217675.3.peg.97"/>
<evidence type="ECO:0000313" key="3">
    <source>
        <dbReference type="Proteomes" id="UP000018438"/>
    </source>
</evidence>
<evidence type="ECO:0000313" key="2">
    <source>
        <dbReference type="EMBL" id="ENV14757.1"/>
    </source>
</evidence>
<sequence length="519" mass="57699">MSKVGKFISNIWADARIQQSVVPQAALSDISPVYENYEPYSLGVYYGKDLARRDRKSIYTEYKMMMQDPTVHAGLKLLVTAALGGHETRGEVVFIRPADKVKGEGLRAKELRQLVEKEAEHLQSLINSIIFVYACNGVGYGDSYMRVYPKRGYGITHAICNETVDPPLIQAFEKAGKTIGYHVLEISDFEIRHISKLNTHQMLRMKMPRITPLPQFRIDHVLHQQLLTEDDINKVPIIPAPVGGSFLQAVAPAWKDWVLSFSALNSQQIADSVNNQFMSLDLSAMPEAAREKYKKGLQSALLALHEKVKKSLQGGEPLWATNWTFLPTWGEKQVLNPLGDLTTRTAPLSMELALTHLKRGMGALGLDLSLVGWMEMISGGLGDGGAFHTSAQVAQQSALIRQAISEPLIDFCIMHFAYKYGKVFTREDLPFKIEFYSDISAAATESLNNKNTRANTVTMTAAAIMGLKELGLDKDSNVIFLGDMLGLDDTQAEQIATSLAKKVEDEEKERKANEDKDGF</sequence>
<protein>
    <recommendedName>
        <fullName evidence="4">Phage portal protein</fullName>
    </recommendedName>
</protein>